<dbReference type="Proteomes" id="UP000604046">
    <property type="component" value="Unassembled WGS sequence"/>
</dbReference>
<evidence type="ECO:0000313" key="2">
    <source>
        <dbReference type="EMBL" id="CAE7485550.1"/>
    </source>
</evidence>
<dbReference type="EMBL" id="CAJNDS010002459">
    <property type="protein sequence ID" value="CAE7485550.1"/>
    <property type="molecule type" value="Genomic_DNA"/>
</dbReference>
<sequence length="266" mass="28854">MPRSRSPREDRRTRPQRRPRLPHSYAELCHAIGRPLPQAAPARLVVEMESEASPKAPRHASLDSDEETILAESEDDLGFVTLEISIPRAKLEDPHRKMSFDSSQSEAQASQSTLEISREDFPSADLLGEAACAEFASCLKEDSAVLPSAAEPGLQPASPKIHDDDGFGTEFGVSPQKGEGNSACKMIGEDPVSKLRDEDTHGDCAMNLACESSEFPCEASMKVEAPTQVGEVSGCFGACVAWLRKSLRRLARDAQSSQAAYKFSCC</sequence>
<feature type="region of interest" description="Disordered" evidence="1">
    <location>
        <begin position="47"/>
        <end position="68"/>
    </location>
</feature>
<feature type="compositionally biased region" description="Basic and acidic residues" evidence="1">
    <location>
        <begin position="1"/>
        <end position="13"/>
    </location>
</feature>
<protein>
    <submittedName>
        <fullName evidence="2">Uncharacterized protein</fullName>
    </submittedName>
</protein>
<keyword evidence="3" id="KW-1185">Reference proteome</keyword>
<feature type="region of interest" description="Disordered" evidence="1">
    <location>
        <begin position="1"/>
        <end position="23"/>
    </location>
</feature>
<evidence type="ECO:0000256" key="1">
    <source>
        <dbReference type="SAM" id="MobiDB-lite"/>
    </source>
</evidence>
<evidence type="ECO:0000313" key="3">
    <source>
        <dbReference type="Proteomes" id="UP000604046"/>
    </source>
</evidence>
<name>A0A812SKR0_9DINO</name>
<organism evidence="2 3">
    <name type="scientific">Symbiodinium natans</name>
    <dbReference type="NCBI Taxonomy" id="878477"/>
    <lineage>
        <taxon>Eukaryota</taxon>
        <taxon>Sar</taxon>
        <taxon>Alveolata</taxon>
        <taxon>Dinophyceae</taxon>
        <taxon>Suessiales</taxon>
        <taxon>Symbiodiniaceae</taxon>
        <taxon>Symbiodinium</taxon>
    </lineage>
</organism>
<gene>
    <name evidence="2" type="ORF">SNAT2548_LOCUS27243</name>
</gene>
<accession>A0A812SKR0</accession>
<proteinExistence type="predicted"/>
<reference evidence="2" key="1">
    <citation type="submission" date="2021-02" db="EMBL/GenBank/DDBJ databases">
        <authorList>
            <person name="Dougan E. K."/>
            <person name="Rhodes N."/>
            <person name="Thang M."/>
            <person name="Chan C."/>
        </authorList>
    </citation>
    <scope>NUCLEOTIDE SEQUENCE</scope>
</reference>
<feature type="region of interest" description="Disordered" evidence="1">
    <location>
        <begin position="94"/>
        <end position="114"/>
    </location>
</feature>
<comment type="caution">
    <text evidence="2">The sequence shown here is derived from an EMBL/GenBank/DDBJ whole genome shotgun (WGS) entry which is preliminary data.</text>
</comment>
<dbReference type="AlphaFoldDB" id="A0A812SKR0"/>
<feature type="compositionally biased region" description="Low complexity" evidence="1">
    <location>
        <begin position="102"/>
        <end position="112"/>
    </location>
</feature>